<keyword evidence="6" id="KW-0479">Metal-binding</keyword>
<accession>A0A813M593</accession>
<feature type="transmembrane region" description="Helical" evidence="11">
    <location>
        <begin position="122"/>
        <end position="143"/>
    </location>
</feature>
<evidence type="ECO:0000259" key="12">
    <source>
        <dbReference type="PROSITE" id="PS50939"/>
    </source>
</evidence>
<keyword evidence="9" id="KW-0408">Iron</keyword>
<dbReference type="EMBL" id="CAJNOE010000002">
    <property type="protein sequence ID" value="CAF0713117.1"/>
    <property type="molecule type" value="Genomic_DNA"/>
</dbReference>
<dbReference type="Pfam" id="PF03188">
    <property type="entry name" value="Cytochrom_B561"/>
    <property type="match status" value="1"/>
</dbReference>
<dbReference type="AlphaFoldDB" id="A0A813M593"/>
<dbReference type="FunFam" id="1.20.120.1770:FF:000001">
    <property type="entry name" value="Cytochrome b reductase 1"/>
    <property type="match status" value="1"/>
</dbReference>
<evidence type="ECO:0000256" key="1">
    <source>
        <dbReference type="ARBA" id="ARBA00001970"/>
    </source>
</evidence>
<dbReference type="EMBL" id="CAJOBB010000818">
    <property type="protein sequence ID" value="CAF3757937.1"/>
    <property type="molecule type" value="Genomic_DNA"/>
</dbReference>
<evidence type="ECO:0000313" key="14">
    <source>
        <dbReference type="EMBL" id="CAF3757937.1"/>
    </source>
</evidence>
<gene>
    <name evidence="13" type="ORF">IZO911_LOCUS315</name>
    <name evidence="14" type="ORF">KXQ929_LOCUS14627</name>
</gene>
<keyword evidence="5 11" id="KW-0812">Transmembrane</keyword>
<protein>
    <recommendedName>
        <fullName evidence="12">Cytochrome b561 domain-containing protein</fullName>
    </recommendedName>
</protein>
<keyword evidence="7" id="KW-0249">Electron transport</keyword>
<feature type="transmembrane region" description="Helical" evidence="11">
    <location>
        <begin position="56"/>
        <end position="75"/>
    </location>
</feature>
<evidence type="ECO:0000256" key="2">
    <source>
        <dbReference type="ARBA" id="ARBA00004141"/>
    </source>
</evidence>
<dbReference type="Gene3D" id="1.20.120.1770">
    <property type="match status" value="1"/>
</dbReference>
<proteinExistence type="predicted"/>
<dbReference type="SMART" id="SM00665">
    <property type="entry name" value="B561"/>
    <property type="match status" value="1"/>
</dbReference>
<feature type="domain" description="Cytochrome b561" evidence="12">
    <location>
        <begin position="19"/>
        <end position="223"/>
    </location>
</feature>
<feature type="transmembrane region" description="Helical" evidence="11">
    <location>
        <begin position="12"/>
        <end position="36"/>
    </location>
</feature>
<keyword evidence="8 11" id="KW-1133">Transmembrane helix</keyword>
<name>A0A813M593_9BILA</name>
<evidence type="ECO:0000256" key="5">
    <source>
        <dbReference type="ARBA" id="ARBA00022692"/>
    </source>
</evidence>
<keyword evidence="10 11" id="KW-0472">Membrane</keyword>
<sequence length="237" mass="27255">MFGILDKNTELTYRILLIICEIFGIISVILVSLFFAQGLYSNYYYDWDANPFSYHPVMMTTGLVFCFGNAILLYRTLKSTHKLIVKILHASFLIISLTFALVGLVAIIRYKMSRSSIHFVSFHSWLGLTTLILFFFQWIFGFVTFLFPKLSLKIRSAYMPTHRLWGRIIFVLAVVTVIAGLSEHGYGSSFFTTNDVEQKRRLIINFCGVFTALFGILVIYLVSTSDYQRPPDENVDK</sequence>
<keyword evidence="4" id="KW-0349">Heme</keyword>
<feature type="transmembrane region" description="Helical" evidence="11">
    <location>
        <begin position="202"/>
        <end position="222"/>
    </location>
</feature>
<dbReference type="InterPro" id="IPR043205">
    <property type="entry name" value="CYB561/CYBRD1-like"/>
</dbReference>
<evidence type="ECO:0000256" key="10">
    <source>
        <dbReference type="ARBA" id="ARBA00023136"/>
    </source>
</evidence>
<dbReference type="GO" id="GO:0046872">
    <property type="term" value="F:metal ion binding"/>
    <property type="evidence" value="ECO:0007669"/>
    <property type="project" value="UniProtKB-KW"/>
</dbReference>
<dbReference type="PROSITE" id="PS50939">
    <property type="entry name" value="CYTOCHROME_B561"/>
    <property type="match status" value="1"/>
</dbReference>
<evidence type="ECO:0000256" key="4">
    <source>
        <dbReference type="ARBA" id="ARBA00022617"/>
    </source>
</evidence>
<dbReference type="GO" id="GO:0016491">
    <property type="term" value="F:oxidoreductase activity"/>
    <property type="evidence" value="ECO:0007669"/>
    <property type="project" value="InterPro"/>
</dbReference>
<reference evidence="13" key="1">
    <citation type="submission" date="2021-02" db="EMBL/GenBank/DDBJ databases">
        <authorList>
            <person name="Nowell W R."/>
        </authorList>
    </citation>
    <scope>NUCLEOTIDE SEQUENCE</scope>
</reference>
<dbReference type="InterPro" id="IPR006593">
    <property type="entry name" value="Cyt_b561/ferric_Rdtase_TM"/>
</dbReference>
<comment type="subcellular location">
    <subcellularLocation>
        <location evidence="2">Membrane</location>
        <topology evidence="2">Multi-pass membrane protein</topology>
    </subcellularLocation>
</comment>
<comment type="cofactor">
    <cofactor evidence="1">
        <name>heme b</name>
        <dbReference type="ChEBI" id="CHEBI:60344"/>
    </cofactor>
</comment>
<dbReference type="PANTHER" id="PTHR10106">
    <property type="entry name" value="CYTOCHROME B561-RELATED"/>
    <property type="match status" value="1"/>
</dbReference>
<dbReference type="Proteomes" id="UP000663868">
    <property type="component" value="Unassembled WGS sequence"/>
</dbReference>
<evidence type="ECO:0000256" key="9">
    <source>
        <dbReference type="ARBA" id="ARBA00023004"/>
    </source>
</evidence>
<evidence type="ECO:0000313" key="15">
    <source>
        <dbReference type="Proteomes" id="UP000663860"/>
    </source>
</evidence>
<dbReference type="Proteomes" id="UP000663860">
    <property type="component" value="Unassembled WGS sequence"/>
</dbReference>
<evidence type="ECO:0000256" key="11">
    <source>
        <dbReference type="SAM" id="Phobius"/>
    </source>
</evidence>
<evidence type="ECO:0000256" key="7">
    <source>
        <dbReference type="ARBA" id="ARBA00022982"/>
    </source>
</evidence>
<evidence type="ECO:0000256" key="6">
    <source>
        <dbReference type="ARBA" id="ARBA00022723"/>
    </source>
</evidence>
<feature type="transmembrane region" description="Helical" evidence="11">
    <location>
        <begin position="87"/>
        <end position="110"/>
    </location>
</feature>
<comment type="caution">
    <text evidence="13">The sequence shown here is derived from an EMBL/GenBank/DDBJ whole genome shotgun (WGS) entry which is preliminary data.</text>
</comment>
<dbReference type="GO" id="GO:0016020">
    <property type="term" value="C:membrane"/>
    <property type="evidence" value="ECO:0007669"/>
    <property type="project" value="UniProtKB-SubCell"/>
</dbReference>
<evidence type="ECO:0000313" key="13">
    <source>
        <dbReference type="EMBL" id="CAF0713117.1"/>
    </source>
</evidence>
<organism evidence="13 15">
    <name type="scientific">Adineta steineri</name>
    <dbReference type="NCBI Taxonomy" id="433720"/>
    <lineage>
        <taxon>Eukaryota</taxon>
        <taxon>Metazoa</taxon>
        <taxon>Spiralia</taxon>
        <taxon>Gnathifera</taxon>
        <taxon>Rotifera</taxon>
        <taxon>Eurotatoria</taxon>
        <taxon>Bdelloidea</taxon>
        <taxon>Adinetida</taxon>
        <taxon>Adinetidae</taxon>
        <taxon>Adineta</taxon>
    </lineage>
</organism>
<evidence type="ECO:0000256" key="8">
    <source>
        <dbReference type="ARBA" id="ARBA00022989"/>
    </source>
</evidence>
<feature type="transmembrane region" description="Helical" evidence="11">
    <location>
        <begin position="164"/>
        <end position="182"/>
    </location>
</feature>
<keyword evidence="3" id="KW-0813">Transport</keyword>
<evidence type="ECO:0000256" key="3">
    <source>
        <dbReference type="ARBA" id="ARBA00022448"/>
    </source>
</evidence>
<dbReference type="PANTHER" id="PTHR10106:SF0">
    <property type="entry name" value="LD36721P"/>
    <property type="match status" value="1"/>
</dbReference>